<evidence type="ECO:0000256" key="1">
    <source>
        <dbReference type="ARBA" id="ARBA00022592"/>
    </source>
</evidence>
<dbReference type="InterPro" id="IPR027417">
    <property type="entry name" value="P-loop_NTPase"/>
</dbReference>
<dbReference type="RefSeq" id="WP_379857782.1">
    <property type="nucleotide sequence ID" value="NZ_JBHZQA010000004.1"/>
</dbReference>
<dbReference type="SMART" id="SM00382">
    <property type="entry name" value="AAA"/>
    <property type="match status" value="1"/>
</dbReference>
<protein>
    <submittedName>
        <fullName evidence="5">Phosphate ABC transporter ATP-binding protein PstB</fullName>
    </submittedName>
</protein>
<evidence type="ECO:0000313" key="6">
    <source>
        <dbReference type="Proteomes" id="UP001600039"/>
    </source>
</evidence>
<dbReference type="InterPro" id="IPR005670">
    <property type="entry name" value="PstB-like"/>
</dbReference>
<sequence length="253" mass="28871">MITQPHISIQNLNVYIGENHILKNINLDIPDKKVTSLIGPSGCGKTTLLKTMNRLLDRQTDVRIEGKVLVDGENIYDPKVEVTHIRKKMGLLSQRPFPLPMNIYDNIAYGQRIHGNNNKKDLDEIVEKHLRGVNLWDEVKDRLKSPATRLSIGQQQRLCLARGLAIEPEIILGDEPTSALDPISTQHIEELFLQLKEKYTIVLVTHILRQARRVSDYIGFVYMGEIIEFGPTEEILLNPKEKLTKDYVKGFLS</sequence>
<feature type="domain" description="ABC transporter" evidence="4">
    <location>
        <begin position="7"/>
        <end position="248"/>
    </location>
</feature>
<comment type="caution">
    <text evidence="5">The sequence shown here is derived from an EMBL/GenBank/DDBJ whole genome shotgun (WGS) entry which is preliminary data.</text>
</comment>
<evidence type="ECO:0000313" key="5">
    <source>
        <dbReference type="EMBL" id="MFE3847978.1"/>
    </source>
</evidence>
<dbReference type="PANTHER" id="PTHR43423">
    <property type="entry name" value="ABC TRANSPORTER I FAMILY MEMBER 17"/>
    <property type="match status" value="1"/>
</dbReference>
<keyword evidence="3 5" id="KW-0067">ATP-binding</keyword>
<evidence type="ECO:0000259" key="4">
    <source>
        <dbReference type="PROSITE" id="PS50893"/>
    </source>
</evidence>
<dbReference type="Gene3D" id="3.40.50.300">
    <property type="entry name" value="P-loop containing nucleotide triphosphate hydrolases"/>
    <property type="match status" value="1"/>
</dbReference>
<proteinExistence type="predicted"/>
<keyword evidence="1" id="KW-0592">Phosphate transport</keyword>
<organism evidence="5 6">
    <name type="scientific">Flavobacterium fructosi</name>
    <dbReference type="NCBI Taxonomy" id="3230416"/>
    <lineage>
        <taxon>Bacteria</taxon>
        <taxon>Pseudomonadati</taxon>
        <taxon>Bacteroidota</taxon>
        <taxon>Flavobacteriia</taxon>
        <taxon>Flavobacteriales</taxon>
        <taxon>Flavobacteriaceae</taxon>
        <taxon>Flavobacterium</taxon>
    </lineage>
</organism>
<keyword evidence="2" id="KW-0547">Nucleotide-binding</keyword>
<evidence type="ECO:0000256" key="2">
    <source>
        <dbReference type="ARBA" id="ARBA00022741"/>
    </source>
</evidence>
<keyword evidence="6" id="KW-1185">Reference proteome</keyword>
<dbReference type="PROSITE" id="PS50893">
    <property type="entry name" value="ABC_TRANSPORTER_2"/>
    <property type="match status" value="1"/>
</dbReference>
<dbReference type="InterPro" id="IPR003593">
    <property type="entry name" value="AAA+_ATPase"/>
</dbReference>
<dbReference type="Proteomes" id="UP001600039">
    <property type="component" value="Unassembled WGS sequence"/>
</dbReference>
<name>A0ABW6HMQ4_9FLAO</name>
<dbReference type="CDD" id="cd03260">
    <property type="entry name" value="ABC_PstB_phosphate_transporter"/>
    <property type="match status" value="1"/>
</dbReference>
<dbReference type="GO" id="GO:0005524">
    <property type="term" value="F:ATP binding"/>
    <property type="evidence" value="ECO:0007669"/>
    <property type="project" value="UniProtKB-KW"/>
</dbReference>
<accession>A0ABW6HMQ4</accession>
<reference evidence="5 6" key="1">
    <citation type="submission" date="2024-06" db="EMBL/GenBank/DDBJ databases">
        <title>Flavobacterium spp. isolated from glacier.</title>
        <authorList>
            <person name="Han D."/>
        </authorList>
    </citation>
    <scope>NUCLEOTIDE SEQUENCE [LARGE SCALE GENOMIC DNA]</scope>
    <source>
        <strain evidence="5 6">LB3P45</strain>
    </source>
</reference>
<dbReference type="EMBL" id="JBHZQA010000004">
    <property type="protein sequence ID" value="MFE3847978.1"/>
    <property type="molecule type" value="Genomic_DNA"/>
</dbReference>
<dbReference type="Pfam" id="PF00005">
    <property type="entry name" value="ABC_tran"/>
    <property type="match status" value="1"/>
</dbReference>
<keyword evidence="1" id="KW-0813">Transport</keyword>
<evidence type="ECO:0000256" key="3">
    <source>
        <dbReference type="ARBA" id="ARBA00022840"/>
    </source>
</evidence>
<dbReference type="SUPFAM" id="SSF52540">
    <property type="entry name" value="P-loop containing nucleoside triphosphate hydrolases"/>
    <property type="match status" value="1"/>
</dbReference>
<dbReference type="InterPro" id="IPR003439">
    <property type="entry name" value="ABC_transporter-like_ATP-bd"/>
</dbReference>
<dbReference type="PANTHER" id="PTHR43423:SF1">
    <property type="entry name" value="ABC TRANSPORTER I FAMILY MEMBER 17"/>
    <property type="match status" value="1"/>
</dbReference>
<dbReference type="NCBIfam" id="TIGR00972">
    <property type="entry name" value="3a0107s01c2"/>
    <property type="match status" value="1"/>
</dbReference>
<gene>
    <name evidence="5" type="primary">pstB</name>
    <name evidence="5" type="ORF">ACFX5D_08380</name>
</gene>